<proteinExistence type="predicted"/>
<evidence type="ECO:0000313" key="2">
    <source>
        <dbReference type="EMBL" id="TXB62892.1"/>
    </source>
</evidence>
<comment type="caution">
    <text evidence="2">The sequence shown here is derived from an EMBL/GenBank/DDBJ whole genome shotgun (WGS) entry which is preliminary data.</text>
</comment>
<accession>A0A5C6RND2</accession>
<protein>
    <submittedName>
        <fullName evidence="2">Alpha/beta hydrolase</fullName>
    </submittedName>
</protein>
<dbReference type="Proteomes" id="UP000321580">
    <property type="component" value="Unassembled WGS sequence"/>
</dbReference>
<dbReference type="Pfam" id="PF00561">
    <property type="entry name" value="Abhydrolase_1"/>
    <property type="match status" value="1"/>
</dbReference>
<dbReference type="RefSeq" id="WP_147167760.1">
    <property type="nucleotide sequence ID" value="NZ_VOOR01000022.1"/>
</dbReference>
<gene>
    <name evidence="2" type="ORF">FRY97_11900</name>
</gene>
<reference evidence="2 3" key="1">
    <citation type="submission" date="2019-08" db="EMBL/GenBank/DDBJ databases">
        <title>Genome of Phaeodactylibacter luteus.</title>
        <authorList>
            <person name="Bowman J.P."/>
        </authorList>
    </citation>
    <scope>NUCLEOTIDE SEQUENCE [LARGE SCALE GENOMIC DNA]</scope>
    <source>
        <strain evidence="2 3">KCTC 42180</strain>
    </source>
</reference>
<dbReference type="EMBL" id="VOOR01000022">
    <property type="protein sequence ID" value="TXB62892.1"/>
    <property type="molecule type" value="Genomic_DNA"/>
</dbReference>
<dbReference type="PANTHER" id="PTHR43798">
    <property type="entry name" value="MONOACYLGLYCEROL LIPASE"/>
    <property type="match status" value="1"/>
</dbReference>
<dbReference type="GO" id="GO:0016787">
    <property type="term" value="F:hydrolase activity"/>
    <property type="evidence" value="ECO:0007669"/>
    <property type="project" value="UniProtKB-KW"/>
</dbReference>
<dbReference type="InterPro" id="IPR000073">
    <property type="entry name" value="AB_hydrolase_1"/>
</dbReference>
<dbReference type="OrthoDB" id="9801162at2"/>
<evidence type="ECO:0000259" key="1">
    <source>
        <dbReference type="Pfam" id="PF00561"/>
    </source>
</evidence>
<keyword evidence="2" id="KW-0378">Hydrolase</keyword>
<dbReference type="AlphaFoldDB" id="A0A5C6RND2"/>
<organism evidence="2 3">
    <name type="scientific">Phaeodactylibacter luteus</name>
    <dbReference type="NCBI Taxonomy" id="1564516"/>
    <lineage>
        <taxon>Bacteria</taxon>
        <taxon>Pseudomonadati</taxon>
        <taxon>Bacteroidota</taxon>
        <taxon>Saprospiria</taxon>
        <taxon>Saprospirales</taxon>
        <taxon>Haliscomenobacteraceae</taxon>
        <taxon>Phaeodactylibacter</taxon>
    </lineage>
</organism>
<dbReference type="Gene3D" id="3.40.50.1820">
    <property type="entry name" value="alpha/beta hydrolase"/>
    <property type="match status" value="1"/>
</dbReference>
<dbReference type="InterPro" id="IPR050266">
    <property type="entry name" value="AB_hydrolase_sf"/>
</dbReference>
<evidence type="ECO:0000313" key="3">
    <source>
        <dbReference type="Proteomes" id="UP000321580"/>
    </source>
</evidence>
<dbReference type="PANTHER" id="PTHR43798:SF33">
    <property type="entry name" value="HYDROLASE, PUTATIVE (AFU_ORTHOLOGUE AFUA_2G14860)-RELATED"/>
    <property type="match status" value="1"/>
</dbReference>
<feature type="domain" description="AB hydrolase-1" evidence="1">
    <location>
        <begin position="23"/>
        <end position="236"/>
    </location>
</feature>
<name>A0A5C6RND2_9BACT</name>
<dbReference type="PRINTS" id="PR00111">
    <property type="entry name" value="ABHYDROLASE"/>
</dbReference>
<dbReference type="SUPFAM" id="SSF53474">
    <property type="entry name" value="alpha/beta-Hydrolases"/>
    <property type="match status" value="1"/>
</dbReference>
<keyword evidence="3" id="KW-1185">Reference proteome</keyword>
<dbReference type="GO" id="GO:0016020">
    <property type="term" value="C:membrane"/>
    <property type="evidence" value="ECO:0007669"/>
    <property type="project" value="TreeGrafter"/>
</dbReference>
<sequence length="255" mass="28407">MEYPIKEEGRFKYIETGSKGENLILLHGLFGALSNFEGIISHFGKDYNVVVPLLPIFELPIRKVSVTGLVDYVVDFVEHKGYGKVNVLGNSLGGHITLLYALAQPDKVNSIILTGSSGLFESAMGTSFPKRGDYDFIKKKTEATFYNPEVATKALVDEVFDIVNDRNKAIRVIATAKSAVRHNLGDKLHQIQAPTLLVWGRDDQVTPAFVGEKFHELIEHSKLIFIEQCGHAPMMEYPEAFNQHLGDFLLEVNNA</sequence>
<dbReference type="InterPro" id="IPR029058">
    <property type="entry name" value="AB_hydrolase_fold"/>
</dbReference>